<feature type="transmembrane region" description="Helical" evidence="1">
    <location>
        <begin position="21"/>
        <end position="42"/>
    </location>
</feature>
<organism evidence="2 3">
    <name type="scientific">Hydrococcus rivularis NIES-593</name>
    <dbReference type="NCBI Taxonomy" id="1921803"/>
    <lineage>
        <taxon>Bacteria</taxon>
        <taxon>Bacillati</taxon>
        <taxon>Cyanobacteriota</taxon>
        <taxon>Cyanophyceae</taxon>
        <taxon>Pleurocapsales</taxon>
        <taxon>Hydrococcaceae</taxon>
        <taxon>Hydrococcus</taxon>
    </lineage>
</organism>
<dbReference type="RefSeq" id="WP_073598787.1">
    <property type="nucleotide sequence ID" value="NZ_MRCB01000005.1"/>
</dbReference>
<reference evidence="2 3" key="1">
    <citation type="submission" date="2016-11" db="EMBL/GenBank/DDBJ databases">
        <title>Draft Genome Sequences of Nine Cyanobacterial Strains from Diverse Habitats.</title>
        <authorList>
            <person name="Zhu T."/>
            <person name="Hou S."/>
            <person name="Lu X."/>
            <person name="Hess W.R."/>
        </authorList>
    </citation>
    <scope>NUCLEOTIDE SEQUENCE [LARGE SCALE GENOMIC DNA]</scope>
    <source>
        <strain evidence="2 3">NIES-593</strain>
    </source>
</reference>
<dbReference type="OrthoDB" id="425848at2"/>
<dbReference type="EMBL" id="MRCB01000005">
    <property type="protein sequence ID" value="OKH24841.1"/>
    <property type="molecule type" value="Genomic_DNA"/>
</dbReference>
<comment type="caution">
    <text evidence="2">The sequence shown here is derived from an EMBL/GenBank/DDBJ whole genome shotgun (WGS) entry which is preliminary data.</text>
</comment>
<evidence type="ECO:0000256" key="1">
    <source>
        <dbReference type="SAM" id="Phobius"/>
    </source>
</evidence>
<name>A0A1U7HMQ8_9CYAN</name>
<sequence>MTNLDPNLKRQVRRLHQLTVGARWLFVAVCWMTLGSFGIWGLREEIPLWQEHFTWVAVRYAIAFNRIPALCLAFCIGVTAAVLVWQNNHRFGGLSVQEKQRLEKEVRKIHAIGPRHPLWKWIK</sequence>
<keyword evidence="1" id="KW-0812">Transmembrane</keyword>
<accession>A0A1U7HMQ8</accession>
<gene>
    <name evidence="2" type="ORF">NIES593_06395</name>
</gene>
<dbReference type="AlphaFoldDB" id="A0A1U7HMQ8"/>
<dbReference type="STRING" id="1921803.NIES593_06395"/>
<dbReference type="Proteomes" id="UP000186868">
    <property type="component" value="Unassembled WGS sequence"/>
</dbReference>
<protein>
    <submittedName>
        <fullName evidence="2">Uncharacterized protein</fullName>
    </submittedName>
</protein>
<feature type="transmembrane region" description="Helical" evidence="1">
    <location>
        <begin position="62"/>
        <end position="85"/>
    </location>
</feature>
<evidence type="ECO:0000313" key="3">
    <source>
        <dbReference type="Proteomes" id="UP000186868"/>
    </source>
</evidence>
<evidence type="ECO:0000313" key="2">
    <source>
        <dbReference type="EMBL" id="OKH24841.1"/>
    </source>
</evidence>
<keyword evidence="3" id="KW-1185">Reference proteome</keyword>
<keyword evidence="1" id="KW-0472">Membrane</keyword>
<keyword evidence="1" id="KW-1133">Transmembrane helix</keyword>
<proteinExistence type="predicted"/>